<organism evidence="4 6">
    <name type="scientific">Burkholderia glumae</name>
    <name type="common">Pseudomonas glumae</name>
    <dbReference type="NCBI Taxonomy" id="337"/>
    <lineage>
        <taxon>Bacteria</taxon>
        <taxon>Pseudomonadati</taxon>
        <taxon>Pseudomonadota</taxon>
        <taxon>Betaproteobacteria</taxon>
        <taxon>Burkholderiales</taxon>
        <taxon>Burkholderiaceae</taxon>
        <taxon>Burkholderia</taxon>
    </lineage>
</organism>
<dbReference type="Gene3D" id="3.10.450.240">
    <property type="match status" value="1"/>
</dbReference>
<evidence type="ECO:0000313" key="5">
    <source>
        <dbReference type="EMBL" id="USS45744.1"/>
    </source>
</evidence>
<dbReference type="Pfam" id="PF04280">
    <property type="entry name" value="Tim44"/>
    <property type="match status" value="1"/>
</dbReference>
<dbReference type="InterPro" id="IPR007379">
    <property type="entry name" value="Tim44-like_dom"/>
</dbReference>
<proteinExistence type="predicted"/>
<evidence type="ECO:0000313" key="4">
    <source>
        <dbReference type="EMBL" id="QPQ92357.1"/>
    </source>
</evidence>
<dbReference type="SMART" id="SM00978">
    <property type="entry name" value="Tim44"/>
    <property type="match status" value="1"/>
</dbReference>
<feature type="compositionally biased region" description="Low complexity" evidence="1">
    <location>
        <begin position="59"/>
        <end position="90"/>
    </location>
</feature>
<evidence type="ECO:0000256" key="1">
    <source>
        <dbReference type="SAM" id="MobiDB-lite"/>
    </source>
</evidence>
<name>A0AAP9Y2Z8_BURGL</name>
<sequence length="346" mass="36322">MSESRALNNGSKQRRPWARRLGTLFMVGLLAAGTLASLDAEARRMGGGRSVGRQSQMVQQRQATPPAQQPMQQAAPAQMQRGAQPAAQPNRSRWLGPIAGLAAGLGIAALLSHFGLGGAFAGMMANLIVIALLAFAGIWLVRKLMNRGRRQEPAYAGSGASMNRGYDGAASGGYAAGNATYSSAPQPASSSNYANEAARVFGGGAAAGAVNDAVGSASAVPQVPAGFDTEAFVRNAKVYFVRLQAAWDQGNLADIREFTTPEMFAEVKIDLDSRGAGKNQTDVVQIDADLLGVEQRGSLSEASVRFHGMIRENPGAPAEPFEEVWNLTKSGNEGWLLAGIQQINAH</sequence>
<dbReference type="EMBL" id="CP065601">
    <property type="protein sequence ID" value="QPQ92357.1"/>
    <property type="molecule type" value="Genomic_DNA"/>
</dbReference>
<dbReference type="InterPro" id="IPR032710">
    <property type="entry name" value="NTF2-like_dom_sf"/>
</dbReference>
<dbReference type="GeneID" id="45696061"/>
<dbReference type="EMBL" id="CP099587">
    <property type="protein sequence ID" value="USS45744.1"/>
    <property type="molecule type" value="Genomic_DNA"/>
</dbReference>
<feature type="domain" description="Tim44-like" evidence="3">
    <location>
        <begin position="213"/>
        <end position="342"/>
    </location>
</feature>
<evidence type="ECO:0000313" key="7">
    <source>
        <dbReference type="Proteomes" id="UP001056386"/>
    </source>
</evidence>
<feature type="transmembrane region" description="Helical" evidence="2">
    <location>
        <begin position="20"/>
        <end position="40"/>
    </location>
</feature>
<accession>A0AAP9Y2Z8</accession>
<keyword evidence="2" id="KW-0472">Membrane</keyword>
<keyword evidence="2" id="KW-0812">Transmembrane</keyword>
<evidence type="ECO:0000313" key="6">
    <source>
        <dbReference type="Proteomes" id="UP000594892"/>
    </source>
</evidence>
<gene>
    <name evidence="4" type="ORF">I6H06_25125</name>
    <name evidence="5" type="ORF">NFI99_29740</name>
</gene>
<feature type="region of interest" description="Disordered" evidence="1">
    <location>
        <begin position="46"/>
        <end position="90"/>
    </location>
</feature>
<evidence type="ECO:0000259" key="3">
    <source>
        <dbReference type="SMART" id="SM00978"/>
    </source>
</evidence>
<dbReference type="PANTHER" id="PTHR41542:SF1">
    <property type="entry name" value="BLL5807 PROTEIN"/>
    <property type="match status" value="1"/>
</dbReference>
<evidence type="ECO:0000256" key="2">
    <source>
        <dbReference type="SAM" id="Phobius"/>
    </source>
</evidence>
<dbReference type="SUPFAM" id="SSF54427">
    <property type="entry name" value="NTF2-like"/>
    <property type="match status" value="1"/>
</dbReference>
<reference evidence="4 6" key="1">
    <citation type="submission" date="2020-12" db="EMBL/GenBank/DDBJ databases">
        <title>FDA dAtabase for Regulatory Grade micrObial Sequences (FDA-ARGOS): Supporting development and validation of Infectious Disease Dx tests.</title>
        <authorList>
            <person name="Minogue T."/>
            <person name="Wolcott M."/>
            <person name="Wasieloski L."/>
            <person name="Aguilar W."/>
            <person name="Moore D."/>
            <person name="Jaissle J."/>
            <person name="Tallon L."/>
            <person name="Sadzewicz L."/>
            <person name="Zhao X."/>
            <person name="Boylan J."/>
            <person name="Ott S."/>
            <person name="Bowen H."/>
            <person name="Vavikolanu K."/>
            <person name="Mehta A."/>
            <person name="Aluvathingal J."/>
            <person name="Nadendla S."/>
            <person name="Yan Y."/>
            <person name="Sichtig H."/>
        </authorList>
    </citation>
    <scope>NUCLEOTIDE SEQUENCE [LARGE SCALE GENOMIC DNA]</scope>
    <source>
        <strain evidence="4 6">FDAARGOS_949</strain>
    </source>
</reference>
<keyword evidence="2" id="KW-1133">Transmembrane helix</keyword>
<dbReference type="RefSeq" id="WP_035977872.1">
    <property type="nucleotide sequence ID" value="NZ_CP021074.1"/>
</dbReference>
<dbReference type="Proteomes" id="UP000594892">
    <property type="component" value="Chromosome 2"/>
</dbReference>
<keyword evidence="7" id="KW-1185">Reference proteome</keyword>
<dbReference type="Proteomes" id="UP001056386">
    <property type="component" value="Chromosome 1"/>
</dbReference>
<dbReference type="AlphaFoldDB" id="A0AAP9Y2Z8"/>
<dbReference type="PANTHER" id="PTHR41542">
    <property type="entry name" value="BLL5807 PROTEIN"/>
    <property type="match status" value="1"/>
</dbReference>
<protein>
    <submittedName>
        <fullName evidence="4">TIM44-like domain-containing protein</fullName>
    </submittedName>
</protein>
<reference evidence="5" key="2">
    <citation type="submission" date="2022-06" db="EMBL/GenBank/DDBJ databases">
        <title>Draft genome sequence of Burkholderia glumae strain GR20004 isolated from rice panicle showing bacterial panicle blight.</title>
        <authorList>
            <person name="Choi S.Y."/>
            <person name="Lee Y.H."/>
        </authorList>
    </citation>
    <scope>NUCLEOTIDE SEQUENCE</scope>
    <source>
        <strain evidence="5">GR20004</strain>
    </source>
</reference>
<feature type="transmembrane region" description="Helical" evidence="2">
    <location>
        <begin position="120"/>
        <end position="141"/>
    </location>
</feature>